<organism evidence="8 9">
    <name type="scientific">Paenibacillus whitsoniae</name>
    <dbReference type="NCBI Taxonomy" id="2496558"/>
    <lineage>
        <taxon>Bacteria</taxon>
        <taxon>Bacillati</taxon>
        <taxon>Bacillota</taxon>
        <taxon>Bacilli</taxon>
        <taxon>Bacillales</taxon>
        <taxon>Paenibacillaceae</taxon>
        <taxon>Paenibacillus</taxon>
    </lineage>
</organism>
<feature type="transmembrane region" description="Helical" evidence="6">
    <location>
        <begin position="661"/>
        <end position="683"/>
    </location>
</feature>
<evidence type="ECO:0000256" key="1">
    <source>
        <dbReference type="ARBA" id="ARBA00004162"/>
    </source>
</evidence>
<name>A0A3S0CCZ6_9BACL</name>
<keyword evidence="9" id="KW-1185">Reference proteome</keyword>
<keyword evidence="5 6" id="KW-0472">Membrane</keyword>
<evidence type="ECO:0000256" key="2">
    <source>
        <dbReference type="ARBA" id="ARBA00022475"/>
    </source>
</evidence>
<dbReference type="OrthoDB" id="2655838at2"/>
<reference evidence="8 9" key="1">
    <citation type="submission" date="2018-12" db="EMBL/GenBank/DDBJ databases">
        <title>Bacillus ochoae sp. nov., Paenibacillus whitsoniae sp. nov., Paenibacillus spiritus sp. nov. Isolated from the Mars Exploration Rover during spacecraft assembly.</title>
        <authorList>
            <person name="Seuylemezian A."/>
            <person name="Vaishampayan P."/>
        </authorList>
    </citation>
    <scope>NUCLEOTIDE SEQUENCE [LARGE SCALE GENOMIC DNA]</scope>
    <source>
        <strain evidence="8 9">MER 54</strain>
    </source>
</reference>
<evidence type="ECO:0000256" key="6">
    <source>
        <dbReference type="SAM" id="Phobius"/>
    </source>
</evidence>
<accession>A0A3S0CCZ6</accession>
<comment type="subcellular location">
    <subcellularLocation>
        <location evidence="1">Cell membrane</location>
        <topology evidence="1">Single-pass membrane protein</topology>
    </subcellularLocation>
</comment>
<dbReference type="PANTHER" id="PTHR39083">
    <property type="entry name" value="CYCLIC DI-GMP-BINDING PROTEIN"/>
    <property type="match status" value="1"/>
</dbReference>
<evidence type="ECO:0000256" key="7">
    <source>
        <dbReference type="SAM" id="SignalP"/>
    </source>
</evidence>
<sequence length="695" mass="76785">MLHRSILRTTLCLLLLTPLWIPAAWAEADANDLKQMQTHLSDTSLTGGYTYAQQFFRVESYWNVASADLHLDYKFSPLMQNERSSITLYVNDTPVYSFRPKLADKPEQQLDVSVPASLLVNGVNSLSVQGHLETAAPAAQNACLPTDYRDSWLQIAKSSRIAVNYTIKPVSDSIRDFQLHFIGQDTVTNGLNAIAVMPDSTPTELEAATYVLSGFAKSNQVTDKPIPLVTYTSDLAKTKDALILLSSYDHLPAEVKAAIPAEDLTKKAILQLVVLNGHKILVITSANEALLIKAGRLGANQELLSQIDNPRKEVVDSTEVDTPAVTISRNVPLTETGDKLTGDRHREKAYFITLPGNRSIADASKMRINFRYARNLDFDRSLITILVNDTPIGSKKLTSELADGDHMDLTIPKSLNISGNFTVKAAFDLEMKNAGCITNEDQMPWAFIEKDSMLQLNTKDRTELLFNNYPYPLLRDGSYNQVTVVLPNSRDTYLYETLTNVFNLLGRYAQTNTGSIRYVEGGATADQLKGRQIIAIGSYKDNEVIAANNDKLYFKYDGSGQGIVSNEKMSIESGYGQRIGTLQLIDSPYEQGLGFLAITGSKPEYVYMASKLIGSEGSLWKVYGDGAVTDVDGNIQAFRFKKEASAAPSSALNNVLARRDVLGFMIAAGLVALLVILSLILMIRKYANRKRRDQR</sequence>
<comment type="caution">
    <text evidence="8">The sequence shown here is derived from an EMBL/GenBank/DDBJ whole genome shotgun (WGS) entry which is preliminary data.</text>
</comment>
<dbReference type="EMBL" id="RXHU01000013">
    <property type="protein sequence ID" value="RTE11114.1"/>
    <property type="molecule type" value="Genomic_DNA"/>
</dbReference>
<dbReference type="Proteomes" id="UP000276128">
    <property type="component" value="Unassembled WGS sequence"/>
</dbReference>
<dbReference type="InterPro" id="IPR018513">
    <property type="entry name" value="Cell_synthase_bac"/>
</dbReference>
<dbReference type="GO" id="GO:0005886">
    <property type="term" value="C:plasma membrane"/>
    <property type="evidence" value="ECO:0007669"/>
    <property type="project" value="UniProtKB-SubCell"/>
</dbReference>
<evidence type="ECO:0000256" key="3">
    <source>
        <dbReference type="ARBA" id="ARBA00022692"/>
    </source>
</evidence>
<keyword evidence="4 6" id="KW-1133">Transmembrane helix</keyword>
<keyword evidence="3 6" id="KW-0812">Transmembrane</keyword>
<evidence type="ECO:0000256" key="5">
    <source>
        <dbReference type="ARBA" id="ARBA00023136"/>
    </source>
</evidence>
<keyword evidence="7" id="KW-0732">Signal</keyword>
<feature type="chain" id="PRO_5018715177" evidence="7">
    <location>
        <begin position="27"/>
        <end position="695"/>
    </location>
</feature>
<dbReference type="PANTHER" id="PTHR39083:SF1">
    <property type="entry name" value="CYCLIC DI-GMP-BINDING PROTEIN"/>
    <property type="match status" value="1"/>
</dbReference>
<keyword evidence="2" id="KW-1003">Cell membrane</keyword>
<evidence type="ECO:0000313" key="8">
    <source>
        <dbReference type="EMBL" id="RTE11114.1"/>
    </source>
</evidence>
<feature type="signal peptide" evidence="7">
    <location>
        <begin position="1"/>
        <end position="26"/>
    </location>
</feature>
<protein>
    <submittedName>
        <fullName evidence="8">Cellulose synthase</fullName>
    </submittedName>
</protein>
<dbReference type="GO" id="GO:0006011">
    <property type="term" value="P:UDP-alpha-D-glucose metabolic process"/>
    <property type="evidence" value="ECO:0007669"/>
    <property type="project" value="InterPro"/>
</dbReference>
<gene>
    <name evidence="8" type="ORF">EJQ19_03890</name>
</gene>
<evidence type="ECO:0000313" key="9">
    <source>
        <dbReference type="Proteomes" id="UP000276128"/>
    </source>
</evidence>
<dbReference type="Gene3D" id="2.60.120.260">
    <property type="entry name" value="Galactose-binding domain-like"/>
    <property type="match status" value="2"/>
</dbReference>
<dbReference type="AlphaFoldDB" id="A0A3S0CCZ6"/>
<dbReference type="Pfam" id="PF03170">
    <property type="entry name" value="BcsB"/>
    <property type="match status" value="1"/>
</dbReference>
<evidence type="ECO:0000256" key="4">
    <source>
        <dbReference type="ARBA" id="ARBA00022989"/>
    </source>
</evidence>
<proteinExistence type="predicted"/>